<evidence type="ECO:0000313" key="2">
    <source>
        <dbReference type="EMBL" id="QFG02398.1"/>
    </source>
</evidence>
<proteinExistence type="predicted"/>
<keyword evidence="3" id="KW-1185">Reference proteome</keyword>
<feature type="region of interest" description="Disordered" evidence="1">
    <location>
        <begin position="1"/>
        <end position="26"/>
    </location>
</feature>
<evidence type="ECO:0000313" key="3">
    <source>
        <dbReference type="Proteomes" id="UP000326331"/>
    </source>
</evidence>
<feature type="compositionally biased region" description="Gly residues" evidence="1">
    <location>
        <begin position="38"/>
        <end position="55"/>
    </location>
</feature>
<reference evidence="2 3" key="2">
    <citation type="submission" date="2019-10" db="EMBL/GenBank/DDBJ databases">
        <title>Thermopilla bonchosmolovskayae gen. nov., sp. nov., a moderately thermophilic Chloroflexi bacterium from a Chukotka hot spring (Arctic, Russia), representing a novel classis Thermopillaia, which include previously uncultivated lineage OLB14.</title>
        <authorList>
            <person name="Kochetkova T.V."/>
            <person name="Zayulina K.S."/>
            <person name="Zhigarkov V.S."/>
            <person name="Minaev N.V."/>
            <person name="Novikov A."/>
            <person name="Toshchakov S.V."/>
            <person name="Elcheninov A.G."/>
            <person name="Kublanov I.V."/>
        </authorList>
    </citation>
    <scope>NUCLEOTIDE SEQUENCE [LARGE SCALE GENOMIC DNA]</scope>
    <source>
        <strain evidence="2 3">3753O</strain>
    </source>
</reference>
<protein>
    <submittedName>
        <fullName evidence="2">Uncharacterized protein</fullName>
    </submittedName>
</protein>
<organism evidence="2 3">
    <name type="scientific">Tepidiforma bonchosmolovskayae</name>
    <dbReference type="NCBI Taxonomy" id="2601677"/>
    <lineage>
        <taxon>Bacteria</taxon>
        <taxon>Bacillati</taxon>
        <taxon>Chloroflexota</taxon>
        <taxon>Tepidiformia</taxon>
        <taxon>Tepidiformales</taxon>
        <taxon>Tepidiformaceae</taxon>
        <taxon>Tepidiforma</taxon>
    </lineage>
</organism>
<sequence length="224" mass="21117">MTGDFRAGGGLLFDGEADGDGDGDRGLADFDRGGCIGGRAAGGQTKGNRAAGGGLRDGEDVADADAGGSGEGLGAPAGISDSVLAGGFEEVVLLAEAELEAVEPGGIAGGGEGVVDDPAEAVEVAHADGEDVLDGVPGDDGGARPGVVVLGLDGDGAGLDVAVGDAVGFDGSDEAGRSLGGAFAGVGDGGCGDFDAEVEGRHIGRGGGFAGAGDGDAEVRGRFS</sequence>
<reference evidence="2 3" key="1">
    <citation type="submission" date="2019-08" db="EMBL/GenBank/DDBJ databases">
        <authorList>
            <person name="Toschakov S.V."/>
        </authorList>
    </citation>
    <scope>NUCLEOTIDE SEQUENCE [LARGE SCALE GENOMIC DNA]</scope>
    <source>
        <strain evidence="2 3">3753O</strain>
    </source>
</reference>
<name>A0ABX6BZL5_9CHLR</name>
<dbReference type="Proteomes" id="UP000326331">
    <property type="component" value="Chromosome"/>
</dbReference>
<feature type="region of interest" description="Disordered" evidence="1">
    <location>
        <begin position="205"/>
        <end position="224"/>
    </location>
</feature>
<feature type="compositionally biased region" description="Gly residues" evidence="1">
    <location>
        <begin position="205"/>
        <end position="214"/>
    </location>
</feature>
<feature type="compositionally biased region" description="Gly residues" evidence="1">
    <location>
        <begin position="1"/>
        <end position="12"/>
    </location>
</feature>
<evidence type="ECO:0000256" key="1">
    <source>
        <dbReference type="SAM" id="MobiDB-lite"/>
    </source>
</evidence>
<dbReference type="EMBL" id="CP042829">
    <property type="protein sequence ID" value="QFG02398.1"/>
    <property type="molecule type" value="Genomic_DNA"/>
</dbReference>
<gene>
    <name evidence="2" type="ORF">Tbon_03520</name>
</gene>
<feature type="region of interest" description="Disordered" evidence="1">
    <location>
        <begin position="38"/>
        <end position="70"/>
    </location>
</feature>
<accession>A0ABX6BZL5</accession>